<evidence type="ECO:0000313" key="3">
    <source>
        <dbReference type="Proteomes" id="UP000549009"/>
    </source>
</evidence>
<accession>A0A7W8EZF1</accession>
<name>A0A7W8EZF1_STRST</name>
<feature type="region of interest" description="Disordered" evidence="1">
    <location>
        <begin position="1"/>
        <end position="21"/>
    </location>
</feature>
<comment type="caution">
    <text evidence="2">The sequence shown here is derived from an EMBL/GenBank/DDBJ whole genome shotgun (WGS) entry which is preliminary data.</text>
</comment>
<dbReference type="Proteomes" id="UP000549009">
    <property type="component" value="Unassembled WGS sequence"/>
</dbReference>
<sequence>MTEKTRRAAPHGQSPGEDRHETVVVLPDGTVHTQGLQHRSPETADVRLNRVRAALTAVAIQRQQRVLISTAHPDGRAEHQRVTADGTLEPTVPPLPRRGPLAPEWSEDIPEGTGLLETVRAAHRARQWPAAQQAACRATEHLIARHGAQHPYPVMGLELEAYFAGMAQSHGLATVLYTEAALAVHRLNGPRVQARQDLAHALSAWLAYHHSQPAIKDTRLGFGVAHTLLRITPGDQPALAAVLHRLAQDLR</sequence>
<evidence type="ECO:0000313" key="2">
    <source>
        <dbReference type="EMBL" id="MBB5109856.1"/>
    </source>
</evidence>
<reference evidence="2 3" key="1">
    <citation type="submission" date="2020-08" db="EMBL/GenBank/DDBJ databases">
        <title>Genomic Encyclopedia of Type Strains, Phase III (KMG-III): the genomes of soil and plant-associated and newly described type strains.</title>
        <authorList>
            <person name="Whitman W."/>
        </authorList>
    </citation>
    <scope>NUCLEOTIDE SEQUENCE [LARGE SCALE GENOMIC DNA]</scope>
    <source>
        <strain evidence="2 3">CECT 3146</strain>
    </source>
</reference>
<proteinExistence type="predicted"/>
<organism evidence="2 3">
    <name type="scientific">Streptomyces spectabilis</name>
    <dbReference type="NCBI Taxonomy" id="68270"/>
    <lineage>
        <taxon>Bacteria</taxon>
        <taxon>Bacillati</taxon>
        <taxon>Actinomycetota</taxon>
        <taxon>Actinomycetes</taxon>
        <taxon>Kitasatosporales</taxon>
        <taxon>Streptomycetaceae</taxon>
        <taxon>Streptomyces</taxon>
    </lineage>
</organism>
<dbReference type="RefSeq" id="WP_184926897.1">
    <property type="nucleotide sequence ID" value="NZ_BMSQ01000047.1"/>
</dbReference>
<protein>
    <submittedName>
        <fullName evidence="2">Uncharacterized protein</fullName>
    </submittedName>
</protein>
<dbReference type="EMBL" id="JACHJD010000043">
    <property type="protein sequence ID" value="MBB5109856.1"/>
    <property type="molecule type" value="Genomic_DNA"/>
</dbReference>
<keyword evidence="3" id="KW-1185">Reference proteome</keyword>
<dbReference type="AlphaFoldDB" id="A0A7W8EZF1"/>
<gene>
    <name evidence="2" type="ORF">FHS40_008986</name>
</gene>
<evidence type="ECO:0000256" key="1">
    <source>
        <dbReference type="SAM" id="MobiDB-lite"/>
    </source>
</evidence>